<dbReference type="EMBL" id="BLWC01000001">
    <property type="protein sequence ID" value="GFN00227.1"/>
    <property type="molecule type" value="Genomic_DNA"/>
</dbReference>
<feature type="region of interest" description="Disordered" evidence="1">
    <location>
        <begin position="1"/>
        <end position="41"/>
    </location>
</feature>
<sequence length="72" mass="7411">MVQLPRSPGCRHSDEVRTIAPPAHPALSDRTTAHPGLRGGAARGARCGYGLPAGLVVDWGVGALATRRDVSA</sequence>
<evidence type="ECO:0000256" key="1">
    <source>
        <dbReference type="SAM" id="MobiDB-lite"/>
    </source>
</evidence>
<dbReference type="Proteomes" id="UP000498980">
    <property type="component" value="Unassembled WGS sequence"/>
</dbReference>
<proteinExistence type="predicted"/>
<comment type="caution">
    <text evidence="2">The sequence shown here is derived from an EMBL/GenBank/DDBJ whole genome shotgun (WGS) entry which is preliminary data.</text>
</comment>
<reference evidence="2 3" key="1">
    <citation type="submission" date="2020-05" db="EMBL/GenBank/DDBJ databases">
        <title>Whole genome shotgun sequence of Streptomyces fulvorobeus NBRC 15897.</title>
        <authorList>
            <person name="Komaki H."/>
            <person name="Tamura T."/>
        </authorList>
    </citation>
    <scope>NUCLEOTIDE SEQUENCE [LARGE SCALE GENOMIC DNA]</scope>
    <source>
        <strain evidence="2 3">NBRC 15897</strain>
    </source>
</reference>
<gene>
    <name evidence="2" type="ORF">Sfulv_50370</name>
</gene>
<evidence type="ECO:0000313" key="3">
    <source>
        <dbReference type="Proteomes" id="UP000498980"/>
    </source>
</evidence>
<dbReference type="AlphaFoldDB" id="A0A7J0CET2"/>
<name>A0A7J0CET2_9ACTN</name>
<protein>
    <submittedName>
        <fullName evidence="2">Uncharacterized protein</fullName>
    </submittedName>
</protein>
<accession>A0A7J0CET2</accession>
<evidence type="ECO:0000313" key="2">
    <source>
        <dbReference type="EMBL" id="GFN00227.1"/>
    </source>
</evidence>
<keyword evidence="3" id="KW-1185">Reference proteome</keyword>
<organism evidence="2 3">
    <name type="scientific">Streptomyces fulvorobeus</name>
    <dbReference type="NCBI Taxonomy" id="284028"/>
    <lineage>
        <taxon>Bacteria</taxon>
        <taxon>Bacillati</taxon>
        <taxon>Actinomycetota</taxon>
        <taxon>Actinomycetes</taxon>
        <taxon>Kitasatosporales</taxon>
        <taxon>Streptomycetaceae</taxon>
        <taxon>Streptomyces</taxon>
    </lineage>
</organism>